<evidence type="ECO:0000256" key="2">
    <source>
        <dbReference type="ARBA" id="ARBA00022722"/>
    </source>
</evidence>
<evidence type="ECO:0000256" key="6">
    <source>
        <dbReference type="ARBA" id="ARBA00022842"/>
    </source>
</evidence>
<dbReference type="Pfam" id="PF10150">
    <property type="entry name" value="RNase_E_G"/>
    <property type="match status" value="1"/>
</dbReference>
<evidence type="ECO:0000256" key="4">
    <source>
        <dbReference type="ARBA" id="ARBA00022759"/>
    </source>
</evidence>
<dbReference type="GO" id="GO:0005737">
    <property type="term" value="C:cytoplasm"/>
    <property type="evidence" value="ECO:0007669"/>
    <property type="project" value="TreeGrafter"/>
</dbReference>
<feature type="domain" description="RNA-binding protein AU-1/Ribonuclease E/G" evidence="8">
    <location>
        <begin position="2"/>
        <end position="178"/>
    </location>
</feature>
<dbReference type="GO" id="GO:0046872">
    <property type="term" value="F:metal ion binding"/>
    <property type="evidence" value="ECO:0007669"/>
    <property type="project" value="UniProtKB-KW"/>
</dbReference>
<dbReference type="GO" id="GO:0003723">
    <property type="term" value="F:RNA binding"/>
    <property type="evidence" value="ECO:0007669"/>
    <property type="project" value="UniProtKB-KW"/>
</dbReference>
<proteinExistence type="predicted"/>
<evidence type="ECO:0000256" key="7">
    <source>
        <dbReference type="ARBA" id="ARBA00022884"/>
    </source>
</evidence>
<dbReference type="InterPro" id="IPR004659">
    <property type="entry name" value="RNase_E/G"/>
</dbReference>
<dbReference type="PANTHER" id="PTHR30001">
    <property type="entry name" value="RIBONUCLEASE"/>
    <property type="match status" value="1"/>
</dbReference>
<evidence type="ECO:0000259" key="8">
    <source>
        <dbReference type="Pfam" id="PF10150"/>
    </source>
</evidence>
<protein>
    <submittedName>
        <fullName evidence="9">Ribonuclease E</fullName>
    </submittedName>
</protein>
<keyword evidence="4" id="KW-0255">Endonuclease</keyword>
<keyword evidence="2" id="KW-0540">Nuclease</keyword>
<evidence type="ECO:0000256" key="5">
    <source>
        <dbReference type="ARBA" id="ARBA00022801"/>
    </source>
</evidence>
<keyword evidence="6" id="KW-0460">Magnesium</keyword>
<name>T0YFM6_9ZZZZ</name>
<sequence>MGRTSEEVQWDLDYLVQLWGAIKKAAEVRKAPFLVYQEDNIVLRALRDHLKTDISEILIDDARMYEGARAFAEQVMPQYLERLKLYQEPTPLFTRYQIESQIAQAFEREIVLPSGGRLVFDRTEALISIDVNSARATRGGDIEETALTTDLEAAEEIARQLRIRDLGGLIVIDFIDME</sequence>
<evidence type="ECO:0000256" key="1">
    <source>
        <dbReference type="ARBA" id="ARBA00001946"/>
    </source>
</evidence>
<dbReference type="PANTHER" id="PTHR30001:SF1">
    <property type="entry name" value="RIBONUCLEASE E_G-LIKE PROTEIN, CHLOROPLASTIC"/>
    <property type="match status" value="1"/>
</dbReference>
<reference evidence="9" key="2">
    <citation type="journal article" date="2014" name="ISME J.">
        <title>Microbial stratification in low pH oxic and suboxic macroscopic growths along an acid mine drainage.</title>
        <authorList>
            <person name="Mendez-Garcia C."/>
            <person name="Mesa V."/>
            <person name="Sprenger R.R."/>
            <person name="Richter M."/>
            <person name="Diez M.S."/>
            <person name="Solano J."/>
            <person name="Bargiela R."/>
            <person name="Golyshina O.V."/>
            <person name="Manteca A."/>
            <person name="Ramos J.L."/>
            <person name="Gallego J.R."/>
            <person name="Llorente I."/>
            <person name="Martins Dos Santos V.A."/>
            <person name="Jensen O.N."/>
            <person name="Pelaez A.I."/>
            <person name="Sanchez J."/>
            <person name="Ferrer M."/>
        </authorList>
    </citation>
    <scope>NUCLEOTIDE SEQUENCE</scope>
</reference>
<keyword evidence="3" id="KW-0479">Metal-binding</keyword>
<reference evidence="9" key="1">
    <citation type="submission" date="2013-08" db="EMBL/GenBank/DDBJ databases">
        <authorList>
            <person name="Mendez C."/>
            <person name="Richter M."/>
            <person name="Ferrer M."/>
            <person name="Sanchez J."/>
        </authorList>
    </citation>
    <scope>NUCLEOTIDE SEQUENCE</scope>
</reference>
<keyword evidence="5" id="KW-0378">Hydrolase</keyword>
<comment type="caution">
    <text evidence="9">The sequence shown here is derived from an EMBL/GenBank/DDBJ whole genome shotgun (WGS) entry which is preliminary data.</text>
</comment>
<dbReference type="EMBL" id="AUZX01013871">
    <property type="protein sequence ID" value="EQD34211.1"/>
    <property type="molecule type" value="Genomic_DNA"/>
</dbReference>
<organism evidence="9">
    <name type="scientific">mine drainage metagenome</name>
    <dbReference type="NCBI Taxonomy" id="410659"/>
    <lineage>
        <taxon>unclassified sequences</taxon>
        <taxon>metagenomes</taxon>
        <taxon>ecological metagenomes</taxon>
    </lineage>
</organism>
<evidence type="ECO:0000256" key="3">
    <source>
        <dbReference type="ARBA" id="ARBA00022723"/>
    </source>
</evidence>
<evidence type="ECO:0000313" key="9">
    <source>
        <dbReference type="EMBL" id="EQD34211.1"/>
    </source>
</evidence>
<dbReference type="GO" id="GO:0004519">
    <property type="term" value="F:endonuclease activity"/>
    <property type="evidence" value="ECO:0007669"/>
    <property type="project" value="UniProtKB-KW"/>
</dbReference>
<feature type="non-terminal residue" evidence="9">
    <location>
        <position position="178"/>
    </location>
</feature>
<keyword evidence="7" id="KW-0694">RNA-binding</keyword>
<accession>T0YFM6</accession>
<dbReference type="InterPro" id="IPR019307">
    <property type="entry name" value="RNA-bd_AU-1/RNase_E/G"/>
</dbReference>
<dbReference type="GO" id="GO:0016787">
    <property type="term" value="F:hydrolase activity"/>
    <property type="evidence" value="ECO:0007669"/>
    <property type="project" value="UniProtKB-KW"/>
</dbReference>
<dbReference type="GO" id="GO:0006364">
    <property type="term" value="P:rRNA processing"/>
    <property type="evidence" value="ECO:0007669"/>
    <property type="project" value="TreeGrafter"/>
</dbReference>
<dbReference type="AlphaFoldDB" id="T0YFM6"/>
<gene>
    <name evidence="9" type="ORF">B1A_18795</name>
</gene>
<comment type="cofactor">
    <cofactor evidence="1">
        <name>Mg(2+)</name>
        <dbReference type="ChEBI" id="CHEBI:18420"/>
    </cofactor>
</comment>
<dbReference type="GO" id="GO:0004540">
    <property type="term" value="F:RNA nuclease activity"/>
    <property type="evidence" value="ECO:0007669"/>
    <property type="project" value="InterPro"/>
</dbReference>